<keyword evidence="3" id="KW-1185">Reference proteome</keyword>
<comment type="caution">
    <text evidence="2">The sequence shown here is derived from an EMBL/GenBank/DDBJ whole genome shotgun (WGS) entry which is preliminary data.</text>
</comment>
<dbReference type="Proteomes" id="UP001210925">
    <property type="component" value="Unassembled WGS sequence"/>
</dbReference>
<protein>
    <submittedName>
        <fullName evidence="2">Uncharacterized protein</fullName>
    </submittedName>
</protein>
<evidence type="ECO:0000256" key="1">
    <source>
        <dbReference type="SAM" id="MobiDB-lite"/>
    </source>
</evidence>
<evidence type="ECO:0000313" key="3">
    <source>
        <dbReference type="Proteomes" id="UP001210925"/>
    </source>
</evidence>
<evidence type="ECO:0000313" key="2">
    <source>
        <dbReference type="EMBL" id="KAJ3257928.1"/>
    </source>
</evidence>
<feature type="region of interest" description="Disordered" evidence="1">
    <location>
        <begin position="1"/>
        <end position="20"/>
    </location>
</feature>
<proteinExistence type="predicted"/>
<reference evidence="2" key="1">
    <citation type="submission" date="2020-05" db="EMBL/GenBank/DDBJ databases">
        <title>Phylogenomic resolution of chytrid fungi.</title>
        <authorList>
            <person name="Stajich J.E."/>
            <person name="Amses K."/>
            <person name="Simmons R."/>
            <person name="Seto K."/>
            <person name="Myers J."/>
            <person name="Bonds A."/>
            <person name="Quandt C.A."/>
            <person name="Barry K."/>
            <person name="Liu P."/>
            <person name="Grigoriev I."/>
            <person name="Longcore J.E."/>
            <person name="James T.Y."/>
        </authorList>
    </citation>
    <scope>NUCLEOTIDE SEQUENCE</scope>
    <source>
        <strain evidence="2">PLAUS21</strain>
    </source>
</reference>
<sequence>MEKRQRSESEDSNSTKELSSWTHITSAFTELHNLRLQNDIVVNKINKVHSKVNSREESKEGFTIKAGLRIQEVYRNAIDYAEQEIRVLKRTMEKVEGLIALQERLDSEKKRRKEMKQRPKIEEEVPGDLL</sequence>
<accession>A0AAD5UHN1</accession>
<feature type="region of interest" description="Disordered" evidence="1">
    <location>
        <begin position="107"/>
        <end position="130"/>
    </location>
</feature>
<name>A0AAD5UHN1_9FUNG</name>
<gene>
    <name evidence="2" type="ORF">HK103_004219</name>
</gene>
<dbReference type="EMBL" id="JADGKB010000033">
    <property type="protein sequence ID" value="KAJ3257928.1"/>
    <property type="molecule type" value="Genomic_DNA"/>
</dbReference>
<dbReference type="AlphaFoldDB" id="A0AAD5UHN1"/>
<organism evidence="2 3">
    <name type="scientific">Boothiomyces macroporosus</name>
    <dbReference type="NCBI Taxonomy" id="261099"/>
    <lineage>
        <taxon>Eukaryota</taxon>
        <taxon>Fungi</taxon>
        <taxon>Fungi incertae sedis</taxon>
        <taxon>Chytridiomycota</taxon>
        <taxon>Chytridiomycota incertae sedis</taxon>
        <taxon>Chytridiomycetes</taxon>
        <taxon>Rhizophydiales</taxon>
        <taxon>Terramycetaceae</taxon>
        <taxon>Boothiomyces</taxon>
    </lineage>
</organism>